<protein>
    <recommendedName>
        <fullName evidence="4">DUF2541 family protein</fullName>
    </recommendedName>
</protein>
<organism evidence="2 3">
    <name type="scientific">Pectobacterium aquaticum</name>
    <dbReference type="NCBI Taxonomy" id="2204145"/>
    <lineage>
        <taxon>Bacteria</taxon>
        <taxon>Pseudomonadati</taxon>
        <taxon>Pseudomonadota</taxon>
        <taxon>Gammaproteobacteria</taxon>
        <taxon>Enterobacterales</taxon>
        <taxon>Pectobacteriaceae</taxon>
        <taxon>Pectobacterium</taxon>
    </lineage>
</organism>
<name>A0A426IM35_9GAMM</name>
<keyword evidence="1" id="KW-0732">Signal</keyword>
<proteinExistence type="predicted"/>
<feature type="signal peptide" evidence="1">
    <location>
        <begin position="1"/>
        <end position="19"/>
    </location>
</feature>
<accession>A0A426IM35</accession>
<sequence>MKKAFVALCLGLCSLSVFAEKAPVRVQTRIASGNWYAGPYYPRISVTALADSVVVKDIAVNRGNCQHLSEESWKPVRLRFGSTFETTFKSKNWGAACNVLEIIVETDQGIWEFQVE</sequence>
<comment type="caution">
    <text evidence="2">The sequence shown here is derived from an EMBL/GenBank/DDBJ whole genome shotgun (WGS) entry which is preliminary data.</text>
</comment>
<keyword evidence="3" id="KW-1185">Reference proteome</keyword>
<evidence type="ECO:0000313" key="3">
    <source>
        <dbReference type="Proteomes" id="UP000256817"/>
    </source>
</evidence>
<evidence type="ECO:0000313" key="2">
    <source>
        <dbReference type="EMBL" id="RRO01885.1"/>
    </source>
</evidence>
<evidence type="ECO:0000256" key="1">
    <source>
        <dbReference type="SAM" id="SignalP"/>
    </source>
</evidence>
<dbReference type="EMBL" id="QHJW02000102">
    <property type="protein sequence ID" value="RRO01885.1"/>
    <property type="molecule type" value="Genomic_DNA"/>
</dbReference>
<dbReference type="Proteomes" id="UP000256817">
    <property type="component" value="Unassembled WGS sequence"/>
</dbReference>
<evidence type="ECO:0008006" key="4">
    <source>
        <dbReference type="Google" id="ProtNLM"/>
    </source>
</evidence>
<feature type="chain" id="PRO_5045197928" description="DUF2541 family protein" evidence="1">
    <location>
        <begin position="20"/>
        <end position="116"/>
    </location>
</feature>
<reference evidence="2" key="1">
    <citation type="submission" date="2018-11" db="EMBL/GenBank/DDBJ databases">
        <title>Draft genome sequences of proposed Pectobacterium aquaticum sp. nov. isolated in France from fresh water.</title>
        <authorList>
            <person name="Pedron J."/>
            <person name="Barny M.A."/>
        </authorList>
    </citation>
    <scope>NUCLEOTIDE SEQUENCE [LARGE SCALE GENOMIC DNA]</scope>
    <source>
        <strain evidence="2">A35-S23-M15</strain>
    </source>
</reference>
<gene>
    <name evidence="2" type="ORF">DMB85_020485</name>
</gene>
<dbReference type="RefSeq" id="WP_116238250.1">
    <property type="nucleotide sequence ID" value="NZ_QHJW02000102.1"/>
</dbReference>